<dbReference type="SMART" id="SM00936">
    <property type="entry name" value="PBP5_C"/>
    <property type="match status" value="1"/>
</dbReference>
<dbReference type="InterPro" id="IPR018044">
    <property type="entry name" value="Peptidase_S11"/>
</dbReference>
<feature type="active site" description="Proton acceptor" evidence="13">
    <location>
        <position position="61"/>
    </location>
</feature>
<feature type="active site" description="Acyl-ester intermediate" evidence="13">
    <location>
        <position position="58"/>
    </location>
</feature>
<dbReference type="InterPro" id="IPR015956">
    <property type="entry name" value="Peniciliin-bd_prot_C_sf"/>
</dbReference>
<dbReference type="PANTHER" id="PTHR21581">
    <property type="entry name" value="D-ALANYL-D-ALANINE CARBOXYPEPTIDASE"/>
    <property type="match status" value="1"/>
</dbReference>
<dbReference type="Pfam" id="PF00768">
    <property type="entry name" value="Peptidase_S11"/>
    <property type="match status" value="1"/>
</dbReference>
<dbReference type="Pfam" id="PF07943">
    <property type="entry name" value="PBP5_C"/>
    <property type="match status" value="1"/>
</dbReference>
<evidence type="ECO:0000259" key="17">
    <source>
        <dbReference type="SMART" id="SM00936"/>
    </source>
</evidence>
<evidence type="ECO:0000256" key="9">
    <source>
        <dbReference type="ARBA" id="ARBA00022960"/>
    </source>
</evidence>
<dbReference type="InterPro" id="IPR012907">
    <property type="entry name" value="Peptidase_S11_C"/>
</dbReference>
<evidence type="ECO:0000256" key="6">
    <source>
        <dbReference type="ARBA" id="ARBA00022670"/>
    </source>
</evidence>
<keyword evidence="11" id="KW-0961">Cell wall biogenesis/degradation</keyword>
<dbReference type="SUPFAM" id="SSF56601">
    <property type="entry name" value="beta-lactamase/transpeptidase-like"/>
    <property type="match status" value="1"/>
</dbReference>
<evidence type="ECO:0000256" key="11">
    <source>
        <dbReference type="ARBA" id="ARBA00023316"/>
    </source>
</evidence>
<keyword evidence="6" id="KW-0645">Protease</keyword>
<comment type="function">
    <text evidence="1">Removes C-terminal D-alanyl residues from sugar-peptide cell wall precursors.</text>
</comment>
<comment type="pathway">
    <text evidence="2">Cell wall biogenesis; peptidoglycan biosynthesis.</text>
</comment>
<dbReference type="InterPro" id="IPR012338">
    <property type="entry name" value="Beta-lactam/transpept-like"/>
</dbReference>
<sequence length="380" mass="42594">MKRKLCLFLTLLLTLSQSVIVLANEDINLSSKSAILIDAKSGTILYEKNSHEKLPPASVTKIMTMLLIMEALDEGRIKLDDKVTISEKASSMGGSQLFLEPGEVKTVDQLLKGIAVASANDACVAMAEHIYGSDKAFVKKMNEKAKELGMKDTNFVNTNGLPVENHYTSAYDIALMSKELLKHEEIHKYLKIWMDEIVVGKKNKKIGLVNTNKLIRFYKGANGIKTGFTNEAKFCLSASAVRDDLHLISVVLGASTSKVRFNEASSLLNYGFANYETVKIYNKGDVVKKIKLDKADSEYVELLCKEPIYILNKKGDKKEFKKKINIYENIKFPIKKGDKLGEIQIYQDNKILLKSDLISSKDVKKASYIKMLQKVLDYVL</sequence>
<evidence type="ECO:0000256" key="3">
    <source>
        <dbReference type="ARBA" id="ARBA00007164"/>
    </source>
</evidence>
<gene>
    <name evidence="18" type="ORF">SAMN02744037_01528</name>
</gene>
<dbReference type="GO" id="GO:0009002">
    <property type="term" value="F:serine-type D-Ala-D-Ala carboxypeptidase activity"/>
    <property type="evidence" value="ECO:0007669"/>
    <property type="project" value="UniProtKB-EC"/>
</dbReference>
<evidence type="ECO:0000313" key="18">
    <source>
        <dbReference type="EMBL" id="SHK05881.1"/>
    </source>
</evidence>
<dbReference type="STRING" id="1123349.SAMN02744037_01528"/>
<dbReference type="UniPathway" id="UPA00219"/>
<keyword evidence="9" id="KW-0133">Cell shape</keyword>
<dbReference type="OrthoDB" id="9791132at2"/>
<dbReference type="Gene3D" id="3.40.710.10">
    <property type="entry name" value="DD-peptidase/beta-lactamase superfamily"/>
    <property type="match status" value="1"/>
</dbReference>
<dbReference type="Gene3D" id="2.60.410.10">
    <property type="entry name" value="D-Ala-D-Ala carboxypeptidase, C-terminal domain"/>
    <property type="match status" value="1"/>
</dbReference>
<dbReference type="PANTHER" id="PTHR21581:SF6">
    <property type="entry name" value="TRAFFICKING PROTEIN PARTICLE COMPLEX SUBUNIT 12"/>
    <property type="match status" value="1"/>
</dbReference>
<evidence type="ECO:0000256" key="7">
    <source>
        <dbReference type="ARBA" id="ARBA00022729"/>
    </source>
</evidence>
<evidence type="ECO:0000256" key="10">
    <source>
        <dbReference type="ARBA" id="ARBA00022984"/>
    </source>
</evidence>
<keyword evidence="5 18" id="KW-0121">Carboxypeptidase</keyword>
<comment type="catalytic activity">
    <reaction evidence="12">
        <text>Preferential cleavage: (Ac)2-L-Lys-D-Ala-|-D-Ala. Also transpeptidation of peptidyl-alanyl moieties that are N-acyl substituents of D-alanine.</text>
        <dbReference type="EC" id="3.4.16.4"/>
    </reaction>
</comment>
<evidence type="ECO:0000256" key="1">
    <source>
        <dbReference type="ARBA" id="ARBA00003217"/>
    </source>
</evidence>
<keyword evidence="7 16" id="KW-0732">Signal</keyword>
<protein>
    <recommendedName>
        <fullName evidence="4">serine-type D-Ala-D-Ala carboxypeptidase</fullName>
        <ecNumber evidence="4">3.4.16.4</ecNumber>
    </recommendedName>
</protein>
<feature type="domain" description="Peptidase S11 D-Ala-D-Ala carboxypeptidase A C-terminal" evidence="17">
    <location>
        <begin position="275"/>
        <end position="365"/>
    </location>
</feature>
<evidence type="ECO:0000256" key="12">
    <source>
        <dbReference type="ARBA" id="ARBA00034000"/>
    </source>
</evidence>
<keyword evidence="19" id="KW-1185">Reference proteome</keyword>
<keyword evidence="10" id="KW-0573">Peptidoglycan synthesis</keyword>
<feature type="chain" id="PRO_5013291356" description="serine-type D-Ala-D-Ala carboxypeptidase" evidence="16">
    <location>
        <begin position="24"/>
        <end position="380"/>
    </location>
</feature>
<dbReference type="Proteomes" id="UP000242497">
    <property type="component" value="Unassembled WGS sequence"/>
</dbReference>
<dbReference type="AlphaFoldDB" id="A0A1M6PD63"/>
<evidence type="ECO:0000256" key="8">
    <source>
        <dbReference type="ARBA" id="ARBA00022801"/>
    </source>
</evidence>
<evidence type="ECO:0000256" key="13">
    <source>
        <dbReference type="PIRSR" id="PIRSR618044-1"/>
    </source>
</evidence>
<dbReference type="GO" id="GO:0071555">
    <property type="term" value="P:cell wall organization"/>
    <property type="evidence" value="ECO:0007669"/>
    <property type="project" value="UniProtKB-KW"/>
</dbReference>
<evidence type="ECO:0000256" key="5">
    <source>
        <dbReference type="ARBA" id="ARBA00022645"/>
    </source>
</evidence>
<feature type="active site" evidence="13">
    <location>
        <position position="118"/>
    </location>
</feature>
<evidence type="ECO:0000256" key="15">
    <source>
        <dbReference type="RuleBase" id="RU004016"/>
    </source>
</evidence>
<evidence type="ECO:0000256" key="16">
    <source>
        <dbReference type="SAM" id="SignalP"/>
    </source>
</evidence>
<proteinExistence type="inferred from homology"/>
<feature type="signal peptide" evidence="16">
    <location>
        <begin position="1"/>
        <end position="23"/>
    </location>
</feature>
<organism evidence="18 19">
    <name type="scientific">Tepidibacter formicigenes DSM 15518</name>
    <dbReference type="NCBI Taxonomy" id="1123349"/>
    <lineage>
        <taxon>Bacteria</taxon>
        <taxon>Bacillati</taxon>
        <taxon>Bacillota</taxon>
        <taxon>Clostridia</taxon>
        <taxon>Peptostreptococcales</taxon>
        <taxon>Peptostreptococcaceae</taxon>
        <taxon>Tepidibacter</taxon>
    </lineage>
</organism>
<dbReference type="RefSeq" id="WP_072888782.1">
    <property type="nucleotide sequence ID" value="NZ_FRAE01000030.1"/>
</dbReference>
<evidence type="ECO:0000256" key="14">
    <source>
        <dbReference type="PIRSR" id="PIRSR618044-2"/>
    </source>
</evidence>
<keyword evidence="8" id="KW-0378">Hydrolase</keyword>
<feature type="binding site" evidence="14">
    <location>
        <position position="225"/>
    </location>
    <ligand>
        <name>substrate</name>
    </ligand>
</feature>
<dbReference type="InterPro" id="IPR037167">
    <property type="entry name" value="Peptidase_S11_C_sf"/>
</dbReference>
<dbReference type="EMBL" id="FRAE01000030">
    <property type="protein sequence ID" value="SHK05881.1"/>
    <property type="molecule type" value="Genomic_DNA"/>
</dbReference>
<dbReference type="GO" id="GO:0008360">
    <property type="term" value="P:regulation of cell shape"/>
    <property type="evidence" value="ECO:0007669"/>
    <property type="project" value="UniProtKB-KW"/>
</dbReference>
<dbReference type="GO" id="GO:0009252">
    <property type="term" value="P:peptidoglycan biosynthetic process"/>
    <property type="evidence" value="ECO:0007669"/>
    <property type="project" value="UniProtKB-UniPathway"/>
</dbReference>
<evidence type="ECO:0000256" key="4">
    <source>
        <dbReference type="ARBA" id="ARBA00012448"/>
    </source>
</evidence>
<comment type="similarity">
    <text evidence="3 15">Belongs to the peptidase S11 family.</text>
</comment>
<dbReference type="PRINTS" id="PR00725">
    <property type="entry name" value="DADACBPTASE1"/>
</dbReference>
<name>A0A1M6PD63_9FIRM</name>
<evidence type="ECO:0000256" key="2">
    <source>
        <dbReference type="ARBA" id="ARBA00004752"/>
    </source>
</evidence>
<dbReference type="EC" id="3.4.16.4" evidence="4"/>
<reference evidence="19" key="1">
    <citation type="submission" date="2016-11" db="EMBL/GenBank/DDBJ databases">
        <authorList>
            <person name="Varghese N."/>
            <person name="Submissions S."/>
        </authorList>
    </citation>
    <scope>NUCLEOTIDE SEQUENCE [LARGE SCALE GENOMIC DNA]</scope>
    <source>
        <strain evidence="19">DSM 15518</strain>
    </source>
</reference>
<evidence type="ECO:0000313" key="19">
    <source>
        <dbReference type="Proteomes" id="UP000242497"/>
    </source>
</evidence>
<dbReference type="SUPFAM" id="SSF69189">
    <property type="entry name" value="Penicillin-binding protein associated domain"/>
    <property type="match status" value="1"/>
</dbReference>
<accession>A0A1M6PD63</accession>
<dbReference type="InterPro" id="IPR001967">
    <property type="entry name" value="Peptidase_S11_N"/>
</dbReference>
<dbReference type="GO" id="GO:0006508">
    <property type="term" value="P:proteolysis"/>
    <property type="evidence" value="ECO:0007669"/>
    <property type="project" value="UniProtKB-KW"/>
</dbReference>